<reference evidence="2" key="1">
    <citation type="submission" date="2022-11" db="UniProtKB">
        <authorList>
            <consortium name="WormBaseParasite"/>
        </authorList>
    </citation>
    <scope>IDENTIFICATION</scope>
</reference>
<sequence>MNAENARVPLFFLIQRTVRPYILSPTEEGDGGGNGRVELLCTKAMAHMILKQEARPTASEIAEATQKDEIILKLSTVTKNGNLEIDGNAFTSI</sequence>
<dbReference type="Proteomes" id="UP000887572">
    <property type="component" value="Unplaced"/>
</dbReference>
<evidence type="ECO:0000313" key="2">
    <source>
        <dbReference type="WBParaSite" id="Gr19_v10_g3593.t1"/>
    </source>
</evidence>
<dbReference type="WBParaSite" id="Gr19_v10_g3593.t1">
    <property type="protein sequence ID" value="Gr19_v10_g3593.t1"/>
    <property type="gene ID" value="Gr19_v10_g3593"/>
</dbReference>
<dbReference type="AlphaFoldDB" id="A0A914HRL0"/>
<proteinExistence type="predicted"/>
<keyword evidence="1" id="KW-1185">Reference proteome</keyword>
<accession>A0A914HRL0</accession>
<name>A0A914HRL0_GLORO</name>
<organism evidence="1 2">
    <name type="scientific">Globodera rostochiensis</name>
    <name type="common">Golden nematode worm</name>
    <name type="synonym">Heterodera rostochiensis</name>
    <dbReference type="NCBI Taxonomy" id="31243"/>
    <lineage>
        <taxon>Eukaryota</taxon>
        <taxon>Metazoa</taxon>
        <taxon>Ecdysozoa</taxon>
        <taxon>Nematoda</taxon>
        <taxon>Chromadorea</taxon>
        <taxon>Rhabditida</taxon>
        <taxon>Tylenchina</taxon>
        <taxon>Tylenchomorpha</taxon>
        <taxon>Tylenchoidea</taxon>
        <taxon>Heteroderidae</taxon>
        <taxon>Heteroderinae</taxon>
        <taxon>Globodera</taxon>
    </lineage>
</organism>
<evidence type="ECO:0000313" key="1">
    <source>
        <dbReference type="Proteomes" id="UP000887572"/>
    </source>
</evidence>
<protein>
    <submittedName>
        <fullName evidence="2">Uncharacterized protein</fullName>
    </submittedName>
</protein>